<evidence type="ECO:0000313" key="2">
    <source>
        <dbReference type="EMBL" id="RJF75620.1"/>
    </source>
</evidence>
<evidence type="ECO:0000259" key="1">
    <source>
        <dbReference type="Pfam" id="PF13411"/>
    </source>
</evidence>
<dbReference type="Pfam" id="PF13411">
    <property type="entry name" value="MerR_1"/>
    <property type="match status" value="1"/>
</dbReference>
<dbReference type="Proteomes" id="UP000286287">
    <property type="component" value="Unassembled WGS sequence"/>
</dbReference>
<dbReference type="EMBL" id="QYUJ01000004">
    <property type="protein sequence ID" value="RJF75620.1"/>
    <property type="molecule type" value="Genomic_DNA"/>
</dbReference>
<feature type="domain" description="HTH merR-type" evidence="1">
    <location>
        <begin position="39"/>
        <end position="87"/>
    </location>
</feature>
<evidence type="ECO:0000313" key="3">
    <source>
        <dbReference type="Proteomes" id="UP000286287"/>
    </source>
</evidence>
<dbReference type="InterPro" id="IPR000551">
    <property type="entry name" value="MerR-type_HTH_dom"/>
</dbReference>
<keyword evidence="3" id="KW-1185">Reference proteome</keyword>
<reference evidence="2 3" key="1">
    <citation type="submission" date="2018-09" db="EMBL/GenBank/DDBJ databases">
        <authorList>
            <person name="Zhu H."/>
        </authorList>
    </citation>
    <scope>NUCLEOTIDE SEQUENCE [LARGE SCALE GENOMIC DNA]</scope>
    <source>
        <strain evidence="2 3">K2S05-167</strain>
    </source>
</reference>
<gene>
    <name evidence="2" type="ORF">D3875_00800</name>
</gene>
<accession>A0A418VHV3</accession>
<sequence>MIDVPPAWSGGIDDLVLEANRWLSVLLPEDRAQRPKDAVNPRLVRHYTTQGLLPAAGREGRDARYTRLHLLSLLALRRLMADGLSGKVLYAALRDRSEAELENLAVQGSASVQGLAFEEDREAVKDDAMSYLRRLKDETIPGRRSNYGVVGAVPPPPAPAAIPAVGEIRPQSRLPAKRNAPRKVFRAVLRPGLEVLVGENFRYPSTEEEWDRLFAELRVSFVDMQSS</sequence>
<dbReference type="AlphaFoldDB" id="A0A418VHV3"/>
<proteinExistence type="predicted"/>
<organism evidence="2 3">
    <name type="scientific">Deinococcus cavernae</name>
    <dbReference type="NCBI Taxonomy" id="2320857"/>
    <lineage>
        <taxon>Bacteria</taxon>
        <taxon>Thermotogati</taxon>
        <taxon>Deinococcota</taxon>
        <taxon>Deinococci</taxon>
        <taxon>Deinococcales</taxon>
        <taxon>Deinococcaceae</taxon>
        <taxon>Deinococcus</taxon>
    </lineage>
</organism>
<dbReference type="Gene3D" id="1.10.1660.10">
    <property type="match status" value="1"/>
</dbReference>
<dbReference type="SUPFAM" id="SSF46955">
    <property type="entry name" value="Putative DNA-binding domain"/>
    <property type="match status" value="1"/>
</dbReference>
<dbReference type="OrthoDB" id="70277at2"/>
<comment type="caution">
    <text evidence="2">The sequence shown here is derived from an EMBL/GenBank/DDBJ whole genome shotgun (WGS) entry which is preliminary data.</text>
</comment>
<dbReference type="GO" id="GO:0003677">
    <property type="term" value="F:DNA binding"/>
    <property type="evidence" value="ECO:0007669"/>
    <property type="project" value="InterPro"/>
</dbReference>
<dbReference type="GO" id="GO:0006355">
    <property type="term" value="P:regulation of DNA-templated transcription"/>
    <property type="evidence" value="ECO:0007669"/>
    <property type="project" value="InterPro"/>
</dbReference>
<protein>
    <submittedName>
        <fullName evidence="2">MerR family transcriptional regulator</fullName>
    </submittedName>
</protein>
<dbReference type="InterPro" id="IPR009061">
    <property type="entry name" value="DNA-bd_dom_put_sf"/>
</dbReference>
<name>A0A418VHV3_9DEIO</name>
<dbReference type="RefSeq" id="WP_119760124.1">
    <property type="nucleotide sequence ID" value="NZ_QYUJ01000004.1"/>
</dbReference>